<feature type="compositionally biased region" description="Basic and acidic residues" evidence="6">
    <location>
        <begin position="913"/>
        <end position="923"/>
    </location>
</feature>
<keyword evidence="5 7" id="KW-0472">Membrane</keyword>
<organism evidence="9 10">
    <name type="scientific">Theileria orientalis</name>
    <dbReference type="NCBI Taxonomy" id="68886"/>
    <lineage>
        <taxon>Eukaryota</taxon>
        <taxon>Sar</taxon>
        <taxon>Alveolata</taxon>
        <taxon>Apicomplexa</taxon>
        <taxon>Aconoidasida</taxon>
        <taxon>Piroplasmida</taxon>
        <taxon>Theileriidae</taxon>
        <taxon>Theileria</taxon>
    </lineage>
</organism>
<gene>
    <name evidence="9" type="ORF">MACK_002623</name>
</gene>
<dbReference type="GO" id="GO:0006820">
    <property type="term" value="P:monoatomic anion transport"/>
    <property type="evidence" value="ECO:0007669"/>
    <property type="project" value="TreeGrafter"/>
</dbReference>
<feature type="transmembrane region" description="Helical" evidence="7">
    <location>
        <begin position="684"/>
        <end position="710"/>
    </location>
</feature>
<evidence type="ECO:0000256" key="3">
    <source>
        <dbReference type="ARBA" id="ARBA00022692"/>
    </source>
</evidence>
<dbReference type="SUPFAM" id="SSF50182">
    <property type="entry name" value="Sm-like ribonucleoproteins"/>
    <property type="match status" value="1"/>
</dbReference>
<keyword evidence="3 7" id="KW-0812">Transmembrane</keyword>
<reference evidence="9" key="1">
    <citation type="submission" date="2022-07" db="EMBL/GenBank/DDBJ databases">
        <title>Evaluation of T. orientalis genome assembly methods using nanopore sequencing and analysis of variation between genomes.</title>
        <authorList>
            <person name="Yam J."/>
            <person name="Micallef M.L."/>
            <person name="Liu M."/>
            <person name="Djordjevic S.P."/>
            <person name="Bogema D.R."/>
            <person name="Jenkins C."/>
        </authorList>
    </citation>
    <scope>NUCLEOTIDE SEQUENCE</scope>
    <source>
        <strain evidence="9">Goon Nure</strain>
    </source>
</reference>
<evidence type="ECO:0000259" key="8">
    <source>
        <dbReference type="Pfam" id="PF00924"/>
    </source>
</evidence>
<feature type="region of interest" description="Disordered" evidence="6">
    <location>
        <begin position="1070"/>
        <end position="1097"/>
    </location>
</feature>
<feature type="transmembrane region" description="Helical" evidence="7">
    <location>
        <begin position="144"/>
        <end position="171"/>
    </location>
</feature>
<dbReference type="InterPro" id="IPR010920">
    <property type="entry name" value="LSM_dom_sf"/>
</dbReference>
<feature type="region of interest" description="Disordered" evidence="6">
    <location>
        <begin position="1228"/>
        <end position="1289"/>
    </location>
</feature>
<proteinExistence type="inferred from homology"/>
<accession>A0A976MDQ2</accession>
<evidence type="ECO:0000256" key="6">
    <source>
        <dbReference type="SAM" id="MobiDB-lite"/>
    </source>
</evidence>
<feature type="compositionally biased region" description="Basic residues" evidence="6">
    <location>
        <begin position="1268"/>
        <end position="1277"/>
    </location>
</feature>
<dbReference type="PANTHER" id="PTHR31618:SF1">
    <property type="entry name" value="EF-HAND DOMAIN-CONTAINING PROTEIN"/>
    <property type="match status" value="1"/>
</dbReference>
<evidence type="ECO:0000256" key="2">
    <source>
        <dbReference type="ARBA" id="ARBA00008017"/>
    </source>
</evidence>
<comment type="similarity">
    <text evidence="2">Belongs to the MscS (TC 1.A.23) family.</text>
</comment>
<evidence type="ECO:0000256" key="1">
    <source>
        <dbReference type="ARBA" id="ARBA00004141"/>
    </source>
</evidence>
<dbReference type="Gene3D" id="2.30.30.60">
    <property type="match status" value="1"/>
</dbReference>
<keyword evidence="4 7" id="KW-1133">Transmembrane helix</keyword>
<evidence type="ECO:0000256" key="4">
    <source>
        <dbReference type="ARBA" id="ARBA00022989"/>
    </source>
</evidence>
<feature type="region of interest" description="Disordered" evidence="6">
    <location>
        <begin position="1139"/>
        <end position="1176"/>
    </location>
</feature>
<evidence type="ECO:0000313" key="10">
    <source>
        <dbReference type="Proteomes" id="UP000244811"/>
    </source>
</evidence>
<feature type="domain" description="Mechanosensitive ion channel MscS" evidence="8">
    <location>
        <begin position="706"/>
        <end position="763"/>
    </location>
</feature>
<comment type="subcellular location">
    <subcellularLocation>
        <location evidence="1">Membrane</location>
        <topology evidence="1">Multi-pass membrane protein</topology>
    </subcellularLocation>
</comment>
<feature type="compositionally biased region" description="Low complexity" evidence="6">
    <location>
        <begin position="1144"/>
        <end position="1176"/>
    </location>
</feature>
<dbReference type="GO" id="GO:0008381">
    <property type="term" value="F:mechanosensitive monoatomic ion channel activity"/>
    <property type="evidence" value="ECO:0007669"/>
    <property type="project" value="TreeGrafter"/>
</dbReference>
<dbReference type="Proteomes" id="UP000244811">
    <property type="component" value="Chromosome 4"/>
</dbReference>
<dbReference type="PANTHER" id="PTHR31618">
    <property type="entry name" value="MECHANOSENSITIVE ION CHANNEL PROTEIN 5"/>
    <property type="match status" value="1"/>
</dbReference>
<dbReference type="EMBL" id="CP056072">
    <property type="protein sequence ID" value="UKK02530.2"/>
    <property type="molecule type" value="Genomic_DNA"/>
</dbReference>
<feature type="region of interest" description="Disordered" evidence="6">
    <location>
        <begin position="964"/>
        <end position="990"/>
    </location>
</feature>
<feature type="region of interest" description="Disordered" evidence="6">
    <location>
        <begin position="893"/>
        <end position="923"/>
    </location>
</feature>
<protein>
    <recommendedName>
        <fullName evidence="8">Mechanosensitive ion channel MscS domain-containing protein</fullName>
    </recommendedName>
</protein>
<dbReference type="InterPro" id="IPR006685">
    <property type="entry name" value="MscS_channel_2nd"/>
</dbReference>
<sequence length="1289" mass="149628">MDLRKSSRFKGILTKRFSVDSTSTIKSDKENEKGVERRKKKTLLFSSHLDYGDDDALIESGLWSDIKVMLWDFIPDYTPLNFILIQLFAFMVFLSFRAITFPTYIEPENPDEDLQIQYEYMSYIKDYFNNDEKQFDLIINTIKLLFILLIINVIILFVILFVRFIFMKFLFELFSRISRSAVLIAYSVDPGIFYLIFSLINYTVFLRCLIKSGITVQYTTYKFQMFGHLFPKDFWIDSKCYSYCKSLYHLHILFAVRKLILSTLLFLFELQFLANYSSDLTTYLNELSCLRKFTLKWLNYVYYRKSLRMKELDDLMEKFLNIDINVVKKSYNTVWMQHRKDDFKIFKPILCKWQYHNIKNDLDLHDYNGTDFLKDLWISSMSIKPSVNWIVLNYVIHNPPEILLLHNSIQLICKDTVDYYSRFLFDQIYDSLTILRSKEYKRLVTQHMSKLKIDHQEKTDKETGDYLEDETLEFYQFSNKALDEKETERYDRSVSGMYEPETVMGVDYKVNKISDLKTVREVDDMFITRDFEPGRERKYRQSASNIVPELLKYRKTILDPDMPSETCVGALMSKKDTIDNYDDEEEDNRYITKEMCSELDQKVVEDFFLSYDISNCSAISSDNFMMAVINMCSIRKKLITTLKNQRSILELVGNLISIILWFMSFVALLLSFRINKNIVLPSTIGLFSATIVALSYMYTSFITAIMFVVISNPYNVGDRVRIDNQVMYVRRITTYNTEFRSSHGKHIIYQNILLSKMLIINESRAKHATLELSLKMSSSTTPAALKMLRDNVKTYVNGRPRDFVNNSIYFHCDRLQVSHYINLVIWATCVESWSNTRAVFGLKSDLIQFVGSQCKLLGIGYERAQAPIYFKNSLTVGGLEPIINSFVHGDSQHHYTIPHKRDGPPPHGSQGDPRNDKSSENEKRGIFKRWDNFLGKGEGASKKTDTVLGDKANVANAVYRSEDGLQRRSGAGLSGPEYVTPKWEPNQAERQERTDKTSFEMISALGPEHHTPELAHFLWGDPPRPSTVSRQSATIQRQVSTGPLNIEPMFPGLIKASKVTGEQRVLSNLPPPETLQHIPKNTFESTHPPPHRHHRDSDIESYENVWLNTWSPDNRPNRVKTMSLESSYEKYMKMSLEQTEIEQGEPSGQPSPEPQQQQEQEQQSQPQQEQQSQPQLQQLNPIERQRLIQQQHVLRQRGHLGGNVKGVVTTNVENAERPERHVTIGEEVVDPANKATSHIPDPNLEGPINVRSVPNKPVEKPSSPKSGHEHKPKKKTQRREPPKSPPACP</sequence>
<feature type="transmembrane region" description="Helical" evidence="7">
    <location>
        <begin position="77"/>
        <end position="96"/>
    </location>
</feature>
<dbReference type="InterPro" id="IPR016688">
    <property type="entry name" value="MscS-like_plants/fungi"/>
</dbReference>
<feature type="transmembrane region" description="Helical" evidence="7">
    <location>
        <begin position="191"/>
        <end position="210"/>
    </location>
</feature>
<dbReference type="InterPro" id="IPR023408">
    <property type="entry name" value="MscS_beta-dom_sf"/>
</dbReference>
<feature type="transmembrane region" description="Helical" evidence="7">
    <location>
        <begin position="651"/>
        <end position="672"/>
    </location>
</feature>
<evidence type="ECO:0000256" key="7">
    <source>
        <dbReference type="SAM" id="Phobius"/>
    </source>
</evidence>
<evidence type="ECO:0000256" key="5">
    <source>
        <dbReference type="ARBA" id="ARBA00023136"/>
    </source>
</evidence>
<evidence type="ECO:0000313" key="9">
    <source>
        <dbReference type="EMBL" id="UKK02530.2"/>
    </source>
</evidence>
<dbReference type="Pfam" id="PF00924">
    <property type="entry name" value="MS_channel_2nd"/>
    <property type="match status" value="1"/>
</dbReference>
<name>A0A976MDQ2_THEOR</name>
<dbReference type="GO" id="GO:0005886">
    <property type="term" value="C:plasma membrane"/>
    <property type="evidence" value="ECO:0007669"/>
    <property type="project" value="TreeGrafter"/>
</dbReference>